<dbReference type="EMBL" id="LR796174">
    <property type="protein sequence ID" value="CAB4123926.1"/>
    <property type="molecule type" value="Genomic_DNA"/>
</dbReference>
<gene>
    <name evidence="2" type="ORF">UFOVP46_129</name>
</gene>
<accession>A0A6J5KRQ7</accession>
<reference evidence="2" key="1">
    <citation type="submission" date="2020-04" db="EMBL/GenBank/DDBJ databases">
        <authorList>
            <person name="Chiriac C."/>
            <person name="Salcher M."/>
            <person name="Ghai R."/>
            <person name="Kavagutti S V."/>
        </authorList>
    </citation>
    <scope>NUCLEOTIDE SEQUENCE</scope>
</reference>
<evidence type="ECO:0000256" key="1">
    <source>
        <dbReference type="SAM" id="MobiDB-lite"/>
    </source>
</evidence>
<organism evidence="2">
    <name type="scientific">uncultured Caudovirales phage</name>
    <dbReference type="NCBI Taxonomy" id="2100421"/>
    <lineage>
        <taxon>Viruses</taxon>
        <taxon>Duplodnaviria</taxon>
        <taxon>Heunggongvirae</taxon>
        <taxon>Uroviricota</taxon>
        <taxon>Caudoviricetes</taxon>
        <taxon>Peduoviridae</taxon>
        <taxon>Maltschvirus</taxon>
        <taxon>Maltschvirus maltsch</taxon>
    </lineage>
</organism>
<sequence length="92" mass="9889">MSTCANCKNDALYTYEVTDTFSIDYCQYHLPRFLHTMKNGGMLKTTEAFAAETSDALAALAPAEEAVEEAPKPSKKKAAVVDGAPVEATPTE</sequence>
<feature type="region of interest" description="Disordered" evidence="1">
    <location>
        <begin position="68"/>
        <end position="92"/>
    </location>
</feature>
<evidence type="ECO:0000313" key="2">
    <source>
        <dbReference type="EMBL" id="CAB4123926.1"/>
    </source>
</evidence>
<protein>
    <submittedName>
        <fullName evidence="2">Uncharacterized protein</fullName>
    </submittedName>
</protein>
<proteinExistence type="predicted"/>
<name>A0A6J5KRQ7_9CAUD</name>